<comment type="caution">
    <text evidence="1">The sequence shown here is derived from an EMBL/GenBank/DDBJ whole genome shotgun (WGS) entry which is preliminary data.</text>
</comment>
<organism evidence="1 2">
    <name type="scientific">Lysobacter hankyongensis</name>
    <dbReference type="NCBI Taxonomy" id="1176535"/>
    <lineage>
        <taxon>Bacteria</taxon>
        <taxon>Pseudomonadati</taxon>
        <taxon>Pseudomonadota</taxon>
        <taxon>Gammaproteobacteria</taxon>
        <taxon>Lysobacterales</taxon>
        <taxon>Lysobacteraceae</taxon>
        <taxon>Lysobacter</taxon>
    </lineage>
</organism>
<evidence type="ECO:0000313" key="1">
    <source>
        <dbReference type="EMBL" id="GAA4796252.1"/>
    </source>
</evidence>
<protein>
    <submittedName>
        <fullName evidence="1">Uncharacterized protein</fullName>
    </submittedName>
</protein>
<accession>A0ABP9BLH8</accession>
<evidence type="ECO:0000313" key="2">
    <source>
        <dbReference type="Proteomes" id="UP001499959"/>
    </source>
</evidence>
<gene>
    <name evidence="1" type="ORF">GCM10023307_22680</name>
</gene>
<sequence length="137" mass="14652">MIGGVVGGLAGLTLINVMAMIARNANNPWDIVTVPARGDIAATVASWAACHGYRLVRTEGRTQVYKKGMNFLTAPMFLESTEDGAQHVFKAYTQIDGLLIKGNLALTATGVMAKLPRSMARKAVNNLLTTLQQPLLP</sequence>
<dbReference type="Proteomes" id="UP001499959">
    <property type="component" value="Unassembled WGS sequence"/>
</dbReference>
<proteinExistence type="predicted"/>
<reference evidence="2" key="1">
    <citation type="journal article" date="2019" name="Int. J. Syst. Evol. Microbiol.">
        <title>The Global Catalogue of Microorganisms (GCM) 10K type strain sequencing project: providing services to taxonomists for standard genome sequencing and annotation.</title>
        <authorList>
            <consortium name="The Broad Institute Genomics Platform"/>
            <consortium name="The Broad Institute Genome Sequencing Center for Infectious Disease"/>
            <person name="Wu L."/>
            <person name="Ma J."/>
        </authorList>
    </citation>
    <scope>NUCLEOTIDE SEQUENCE [LARGE SCALE GENOMIC DNA]</scope>
    <source>
        <strain evidence="2">JCM 18204</strain>
    </source>
</reference>
<name>A0ABP9BLH8_9GAMM</name>
<dbReference type="EMBL" id="BAABJE010000010">
    <property type="protein sequence ID" value="GAA4796252.1"/>
    <property type="molecule type" value="Genomic_DNA"/>
</dbReference>
<keyword evidence="2" id="KW-1185">Reference proteome</keyword>